<name>A0ABS5ATK4_9STRE</name>
<evidence type="ECO:0000256" key="2">
    <source>
        <dbReference type="ARBA" id="ARBA00004651"/>
    </source>
</evidence>
<dbReference type="Pfam" id="PF01554">
    <property type="entry name" value="MatE"/>
    <property type="match status" value="2"/>
</dbReference>
<evidence type="ECO:0000256" key="10">
    <source>
        <dbReference type="ARBA" id="ARBA00023065"/>
    </source>
</evidence>
<organism evidence="14 15">
    <name type="scientific">Streptococcus panodentis</name>
    <dbReference type="NCBI Taxonomy" id="1581472"/>
    <lineage>
        <taxon>Bacteria</taxon>
        <taxon>Bacillati</taxon>
        <taxon>Bacillota</taxon>
        <taxon>Bacilli</taxon>
        <taxon>Lactobacillales</taxon>
        <taxon>Streptococcaceae</taxon>
        <taxon>Streptococcus</taxon>
    </lineage>
</organism>
<comment type="similarity">
    <text evidence="3">Belongs to the multi antimicrobial extrusion (MATE) (TC 2.A.66.1) family.</text>
</comment>
<feature type="transmembrane region" description="Helical" evidence="13">
    <location>
        <begin position="285"/>
        <end position="306"/>
    </location>
</feature>
<evidence type="ECO:0000256" key="11">
    <source>
        <dbReference type="ARBA" id="ARBA00023136"/>
    </source>
</evidence>
<keyword evidence="11 13" id="KW-0472">Membrane</keyword>
<feature type="transmembrane region" description="Helical" evidence="13">
    <location>
        <begin position="60"/>
        <end position="79"/>
    </location>
</feature>
<feature type="transmembrane region" description="Helical" evidence="13">
    <location>
        <begin position="12"/>
        <end position="31"/>
    </location>
</feature>
<dbReference type="Proteomes" id="UP001519349">
    <property type="component" value="Unassembled WGS sequence"/>
</dbReference>
<dbReference type="InterPro" id="IPR050222">
    <property type="entry name" value="MATE_MdtK"/>
</dbReference>
<dbReference type="EMBL" id="QFAY01000001">
    <property type="protein sequence ID" value="MBP2619904.1"/>
    <property type="molecule type" value="Genomic_DNA"/>
</dbReference>
<dbReference type="InterPro" id="IPR002528">
    <property type="entry name" value="MATE_fam"/>
</dbReference>
<keyword evidence="8 13" id="KW-0812">Transmembrane</keyword>
<evidence type="ECO:0000256" key="4">
    <source>
        <dbReference type="ARBA" id="ARBA00020268"/>
    </source>
</evidence>
<comment type="subcellular location">
    <subcellularLocation>
        <location evidence="2">Cell membrane</location>
        <topology evidence="2">Multi-pass membrane protein</topology>
    </subcellularLocation>
</comment>
<evidence type="ECO:0000256" key="5">
    <source>
        <dbReference type="ARBA" id="ARBA00022448"/>
    </source>
</evidence>
<keyword evidence="15" id="KW-1185">Reference proteome</keyword>
<dbReference type="PANTHER" id="PTHR43298:SF2">
    <property type="entry name" value="FMN_FAD EXPORTER YEEO-RELATED"/>
    <property type="match status" value="1"/>
</dbReference>
<protein>
    <recommendedName>
        <fullName evidence="4">Probable multidrug resistance protein NorM</fullName>
    </recommendedName>
    <alternativeName>
        <fullName evidence="12">Multidrug-efflux transporter</fullName>
    </alternativeName>
</protein>
<evidence type="ECO:0000256" key="3">
    <source>
        <dbReference type="ARBA" id="ARBA00010199"/>
    </source>
</evidence>
<dbReference type="PANTHER" id="PTHR43298">
    <property type="entry name" value="MULTIDRUG RESISTANCE PROTEIN NORM-RELATED"/>
    <property type="match status" value="1"/>
</dbReference>
<proteinExistence type="inferred from homology"/>
<feature type="transmembrane region" description="Helical" evidence="13">
    <location>
        <begin position="192"/>
        <end position="216"/>
    </location>
</feature>
<feature type="transmembrane region" description="Helical" evidence="13">
    <location>
        <begin position="133"/>
        <end position="154"/>
    </location>
</feature>
<feature type="transmembrane region" description="Helical" evidence="13">
    <location>
        <begin position="417"/>
        <end position="436"/>
    </location>
</feature>
<feature type="transmembrane region" description="Helical" evidence="13">
    <location>
        <begin position="166"/>
        <end position="186"/>
    </location>
</feature>
<keyword evidence="6" id="KW-0050">Antiport</keyword>
<dbReference type="InterPro" id="IPR048279">
    <property type="entry name" value="MdtK-like"/>
</dbReference>
<evidence type="ECO:0000256" key="6">
    <source>
        <dbReference type="ARBA" id="ARBA00022449"/>
    </source>
</evidence>
<dbReference type="PIRSF" id="PIRSF006603">
    <property type="entry name" value="DinF"/>
    <property type="match status" value="1"/>
</dbReference>
<keyword evidence="10" id="KW-0406">Ion transport</keyword>
<keyword evidence="7" id="KW-1003">Cell membrane</keyword>
<evidence type="ECO:0000256" key="13">
    <source>
        <dbReference type="SAM" id="Phobius"/>
    </source>
</evidence>
<keyword evidence="5" id="KW-0813">Transport</keyword>
<evidence type="ECO:0000256" key="1">
    <source>
        <dbReference type="ARBA" id="ARBA00003408"/>
    </source>
</evidence>
<sequence>MYQTHHFQQRLRLFLSIFIPVLIYQLANYSASFVDTTMTGQYDTLHLAGVSMATSLWSPFFSFLTGVVSALVPILGHHLGQGSEDKVALDFYQFIYLSLGLSLCLFLLVFAGAPFVLAHLGLESLVEEVATHYLWYLSLGIIPLLLFSVIRSFLDALGLTRLSMYLMLLLLPLNAGFNYILIYGAFGLPEMGGAGAGLGTSLAYWVLLLISLLLAVKHPKVRPYRLWQIQSPDKAGLKEGLRLGLPIGGTVFAEVLIFSAVGLVMAKFSSLIIASHQSAMNFSTLMYAFPVSISTAMAIIVSYEIGAKRWEDVRKYCCLGRLTALVIAGFTLLFLYLFRYKVAALYGSDPEFIRLTAIFLTYSLFFQLADTFAAPLQGILRGYKDTQLPFYLGLIGYWGVSLPLGLLLDHFTKLGPFAYWIGLIASLLVSGILYQWRLKWLSERQGLQSQTM</sequence>
<feature type="transmembrane region" description="Helical" evidence="13">
    <location>
        <begin position="388"/>
        <end position="411"/>
    </location>
</feature>
<accession>A0ABS5ATK4</accession>
<evidence type="ECO:0000256" key="9">
    <source>
        <dbReference type="ARBA" id="ARBA00022989"/>
    </source>
</evidence>
<feature type="transmembrane region" description="Helical" evidence="13">
    <location>
        <begin position="91"/>
        <end position="113"/>
    </location>
</feature>
<dbReference type="RefSeq" id="WP_209550561.1">
    <property type="nucleotide sequence ID" value="NZ_QFAY01000001.1"/>
</dbReference>
<evidence type="ECO:0000256" key="8">
    <source>
        <dbReference type="ARBA" id="ARBA00022692"/>
    </source>
</evidence>
<evidence type="ECO:0000256" key="7">
    <source>
        <dbReference type="ARBA" id="ARBA00022475"/>
    </source>
</evidence>
<dbReference type="NCBIfam" id="TIGR00797">
    <property type="entry name" value="matE"/>
    <property type="match status" value="1"/>
</dbReference>
<feature type="transmembrane region" description="Helical" evidence="13">
    <location>
        <begin position="352"/>
        <end position="376"/>
    </location>
</feature>
<evidence type="ECO:0000256" key="12">
    <source>
        <dbReference type="ARBA" id="ARBA00031636"/>
    </source>
</evidence>
<feature type="transmembrane region" description="Helical" evidence="13">
    <location>
        <begin position="243"/>
        <end position="265"/>
    </location>
</feature>
<dbReference type="CDD" id="cd13131">
    <property type="entry name" value="MATE_NorM_like"/>
    <property type="match status" value="1"/>
</dbReference>
<evidence type="ECO:0000313" key="15">
    <source>
        <dbReference type="Proteomes" id="UP001519349"/>
    </source>
</evidence>
<reference evidence="14 15" key="1">
    <citation type="submission" date="2018-05" db="EMBL/GenBank/DDBJ databases">
        <title>Draft genome sequence of Streptococcus panodentis CCUG 70867T.</title>
        <authorList>
            <person name="Salva-Serra F."/>
            <person name="Mendez V."/>
            <person name="Jaen-Luchoro D."/>
            <person name="Gonzales-Siles L."/>
            <person name="Karlsson R."/>
            <person name="Engstrom-Jakobsson H."/>
            <person name="Busquets A."/>
            <person name="Gomila M."/>
            <person name="Pineiro-Iglesias B."/>
            <person name="Bennasar-Figueras A."/>
            <person name="Seeger M."/>
            <person name="Moore E."/>
        </authorList>
    </citation>
    <scope>NUCLEOTIDE SEQUENCE [LARGE SCALE GENOMIC DNA]</scope>
    <source>
        <strain evidence="14 15">CCUG 70867</strain>
    </source>
</reference>
<keyword evidence="9 13" id="KW-1133">Transmembrane helix</keyword>
<feature type="transmembrane region" description="Helical" evidence="13">
    <location>
        <begin position="318"/>
        <end position="340"/>
    </location>
</feature>
<gene>
    <name evidence="14" type="ORF">DHL47_00850</name>
</gene>
<comment type="function">
    <text evidence="1">Multidrug efflux pump.</text>
</comment>
<comment type="caution">
    <text evidence="14">The sequence shown here is derived from an EMBL/GenBank/DDBJ whole genome shotgun (WGS) entry which is preliminary data.</text>
</comment>
<evidence type="ECO:0000313" key="14">
    <source>
        <dbReference type="EMBL" id="MBP2619904.1"/>
    </source>
</evidence>